<dbReference type="SUPFAM" id="SSF51735">
    <property type="entry name" value="NAD(P)-binding Rossmann-fold domains"/>
    <property type="match status" value="1"/>
</dbReference>
<evidence type="ECO:0000313" key="3">
    <source>
        <dbReference type="Proteomes" id="UP000509667"/>
    </source>
</evidence>
<keyword evidence="3" id="KW-1185">Reference proteome</keyword>
<protein>
    <submittedName>
        <fullName evidence="2">SDR family NAD(P)-dependent oxidoreductase</fullName>
    </submittedName>
</protein>
<name>A0A7D5T701_9EURY</name>
<dbReference type="GO" id="GO:0044877">
    <property type="term" value="F:protein-containing complex binding"/>
    <property type="evidence" value="ECO:0007669"/>
    <property type="project" value="TreeGrafter"/>
</dbReference>
<dbReference type="InterPro" id="IPR036291">
    <property type="entry name" value="NAD(P)-bd_dom_sf"/>
</dbReference>
<dbReference type="OrthoDB" id="240242at2157"/>
<gene>
    <name evidence="2" type="ORF">HZS55_12625</name>
</gene>
<reference evidence="2 3" key="1">
    <citation type="submission" date="2020-07" db="EMBL/GenBank/DDBJ databases">
        <title>Halosimplex pelagicum sp. nov. and Halosimplex rubrum sp. nov., isolated from salted brown alga Laminaria, and emended description of the genus Halosimplex.</title>
        <authorList>
            <person name="Cui H."/>
        </authorList>
    </citation>
    <scope>NUCLEOTIDE SEQUENCE [LARGE SCALE GENOMIC DNA]</scope>
    <source>
        <strain evidence="2 3">R27</strain>
    </source>
</reference>
<dbReference type="PANTHER" id="PTHR12126">
    <property type="entry name" value="NADH-UBIQUINONE OXIDOREDUCTASE 39 KDA SUBUNIT-RELATED"/>
    <property type="match status" value="1"/>
</dbReference>
<dbReference type="InterPro" id="IPR051207">
    <property type="entry name" value="ComplexI_NDUFA9_subunit"/>
</dbReference>
<evidence type="ECO:0000259" key="1">
    <source>
        <dbReference type="Pfam" id="PF13460"/>
    </source>
</evidence>
<feature type="domain" description="NAD(P)-binding" evidence="1">
    <location>
        <begin position="8"/>
        <end position="151"/>
    </location>
</feature>
<organism evidence="2 3">
    <name type="scientific">Halosimplex rubrum</name>
    <dbReference type="NCBI Taxonomy" id="869889"/>
    <lineage>
        <taxon>Archaea</taxon>
        <taxon>Methanobacteriati</taxon>
        <taxon>Methanobacteriota</taxon>
        <taxon>Stenosarchaea group</taxon>
        <taxon>Halobacteria</taxon>
        <taxon>Halobacteriales</taxon>
        <taxon>Haloarculaceae</taxon>
        <taxon>Halosimplex</taxon>
    </lineage>
</organism>
<proteinExistence type="predicted"/>
<dbReference type="AlphaFoldDB" id="A0A7D5T701"/>
<dbReference type="RefSeq" id="WP_179908017.1">
    <property type="nucleotide sequence ID" value="NZ_CP058910.1"/>
</dbReference>
<dbReference type="Proteomes" id="UP000509667">
    <property type="component" value="Chromosome"/>
</dbReference>
<dbReference type="PANTHER" id="PTHR12126:SF11">
    <property type="entry name" value="NADH DEHYDROGENASE [UBIQUINONE] 1 ALPHA SUBCOMPLEX SUBUNIT 9, MITOCHONDRIAL"/>
    <property type="match status" value="1"/>
</dbReference>
<dbReference type="EMBL" id="CP058910">
    <property type="protein sequence ID" value="QLH78095.1"/>
    <property type="molecule type" value="Genomic_DNA"/>
</dbReference>
<dbReference type="KEGG" id="hrr:HZS55_12625"/>
<evidence type="ECO:0000313" key="2">
    <source>
        <dbReference type="EMBL" id="QLH78095.1"/>
    </source>
</evidence>
<accession>A0A7D5T701</accession>
<dbReference type="Gene3D" id="3.40.50.720">
    <property type="entry name" value="NAD(P)-binding Rossmann-like Domain"/>
    <property type="match status" value="1"/>
</dbReference>
<sequence length="282" mass="29135">MNDVLVTGATGTLGGALVERLADDGWRVLAASRTPPGASAAARSSDAGADGGVEWVELDLVDGTGIDAAVADADAVVHAATAPRGDAAAVDVRGTERLLDAAESAGVEHVVYPSIVGVGAIPFSYYERKREAERAVGASAAPSTIVRATQFHAFVDELLGTVANLPVWPLPTELRVQPVDHREVAGELVDCLAGEPRGRAEPVGGPAVRTLGELATAYRETRGLRRAIVRLPVPGAVAKGFRDGRATRSDRAVGTVTWEAWLAERYGGSAESGVERAGATAD</sequence>
<dbReference type="GeneID" id="56078722"/>
<dbReference type="InterPro" id="IPR016040">
    <property type="entry name" value="NAD(P)-bd_dom"/>
</dbReference>
<dbReference type="Pfam" id="PF13460">
    <property type="entry name" value="NAD_binding_10"/>
    <property type="match status" value="1"/>
</dbReference>